<dbReference type="OrthoDB" id="3789602at2"/>
<name>A0A5C4VQV1_9ACTN</name>
<proteinExistence type="predicted"/>
<organism evidence="2 3">
    <name type="scientific">Nocardioides albidus</name>
    <dbReference type="NCBI Taxonomy" id="1517589"/>
    <lineage>
        <taxon>Bacteria</taxon>
        <taxon>Bacillati</taxon>
        <taxon>Actinomycetota</taxon>
        <taxon>Actinomycetes</taxon>
        <taxon>Propionibacteriales</taxon>
        <taxon>Nocardioidaceae</taxon>
        <taxon>Nocardioides</taxon>
    </lineage>
</organism>
<feature type="region of interest" description="Disordered" evidence="1">
    <location>
        <begin position="41"/>
        <end position="73"/>
    </location>
</feature>
<feature type="compositionally biased region" description="Low complexity" evidence="1">
    <location>
        <begin position="41"/>
        <end position="52"/>
    </location>
</feature>
<evidence type="ECO:0000256" key="1">
    <source>
        <dbReference type="SAM" id="MobiDB-lite"/>
    </source>
</evidence>
<protein>
    <submittedName>
        <fullName evidence="2">Uncharacterized protein</fullName>
    </submittedName>
</protein>
<dbReference type="EMBL" id="VDMP01000025">
    <property type="protein sequence ID" value="TNM38314.1"/>
    <property type="molecule type" value="Genomic_DNA"/>
</dbReference>
<comment type="caution">
    <text evidence="2">The sequence shown here is derived from an EMBL/GenBank/DDBJ whole genome shotgun (WGS) entry which is preliminary data.</text>
</comment>
<sequence>MRDLMTMVPIFAFMMIPLWIPLAAMVFGALHDLVAAPARAARRTPVGRPPARSAHRAEVSPAGPRVAAAGTAG</sequence>
<evidence type="ECO:0000313" key="3">
    <source>
        <dbReference type="Proteomes" id="UP000313231"/>
    </source>
</evidence>
<accession>A0A5C4VQV1</accession>
<dbReference type="AlphaFoldDB" id="A0A5C4VQV1"/>
<reference evidence="2 3" key="1">
    <citation type="journal article" date="2016" name="Int. J. Syst. Evol. Microbiol.">
        <title>Nocardioides albidus sp. nov., an actinobacterium isolated from garden soil.</title>
        <authorList>
            <person name="Singh H."/>
            <person name="Du J."/>
            <person name="Trinh H."/>
            <person name="Won K."/>
            <person name="Yang J.E."/>
            <person name="Yin C."/>
            <person name="Kook M."/>
            <person name="Yi T.H."/>
        </authorList>
    </citation>
    <scope>NUCLEOTIDE SEQUENCE [LARGE SCALE GENOMIC DNA]</scope>
    <source>
        <strain evidence="2 3">CCTCC AB 2015297</strain>
    </source>
</reference>
<keyword evidence="3" id="KW-1185">Reference proteome</keyword>
<dbReference type="RefSeq" id="WP_139623428.1">
    <property type="nucleotide sequence ID" value="NZ_VDMP01000025.1"/>
</dbReference>
<dbReference type="Proteomes" id="UP000313231">
    <property type="component" value="Unassembled WGS sequence"/>
</dbReference>
<gene>
    <name evidence="2" type="ORF">FHP29_13645</name>
</gene>
<evidence type="ECO:0000313" key="2">
    <source>
        <dbReference type="EMBL" id="TNM38314.1"/>
    </source>
</evidence>